<dbReference type="RefSeq" id="YP_010780139.1">
    <property type="nucleotide sequence ID" value="NC_075038.1"/>
</dbReference>
<reference evidence="1" key="2">
    <citation type="journal article" date="2018" name="Nat. Commun.">
        <title>Tailed giant Tupanvirus possesses the most complete translational apparatus of the known virosphere.</title>
        <authorList>
            <person name="Abrahao J."/>
            <person name="Silva L."/>
            <person name="Silva L.S."/>
            <person name="Khalil J.Y.B."/>
            <person name="Rodrigues R."/>
            <person name="Arantes T."/>
            <person name="Assis F."/>
            <person name="Boratto P."/>
            <person name="Andrade M."/>
            <person name="Kroon E.G."/>
            <person name="Ribeiro B."/>
            <person name="Bergier I."/>
            <person name="Seligmann H."/>
            <person name="Ghigo E."/>
            <person name="Colson P."/>
            <person name="Levasseur A."/>
            <person name="Kroemer G."/>
            <person name="Raoult D."/>
            <person name="La Scola B."/>
        </authorList>
    </citation>
    <scope>NUCLEOTIDE SEQUENCE [LARGE SCALE GENOMIC DNA]</scope>
    <source>
        <strain evidence="1">Deep ocean</strain>
    </source>
</reference>
<evidence type="ECO:0000313" key="1">
    <source>
        <dbReference type="EMBL" id="QKU33539.1"/>
    </source>
</evidence>
<dbReference type="KEGG" id="vg:80516830"/>
<dbReference type="EMBL" id="MF405918">
    <property type="protein sequence ID" value="QKU33539.1"/>
    <property type="molecule type" value="Genomic_DNA"/>
</dbReference>
<reference evidence="1" key="1">
    <citation type="submission" date="2017-06" db="EMBL/GenBank/DDBJ databases">
        <authorList>
            <person name="Assis F.L."/>
            <person name="Abrahao J.S."/>
            <person name="Silva L."/>
            <person name="Khalil J.B."/>
            <person name="Rodrigues R."/>
            <person name="Silva L.S."/>
            <person name="Boratto P."/>
            <person name="Andrade M."/>
            <person name="Kroon E.G."/>
            <person name="Ribeiro B."/>
            <person name="Bergier I."/>
            <person name="Seligmann H."/>
            <person name="Ghigo E."/>
            <person name="Colson P."/>
            <person name="Levasseur A."/>
            <person name="Raoult D."/>
            <person name="Scola B.L."/>
        </authorList>
    </citation>
    <scope>NUCLEOTIDE SEQUENCE</scope>
    <source>
        <strain evidence="1">Deep ocean</strain>
    </source>
</reference>
<proteinExistence type="predicted"/>
<name>A0A6N1NCM9_9VIRU</name>
<organism evidence="1">
    <name type="scientific">Tupanvirus deep ocean</name>
    <dbReference type="NCBI Taxonomy" id="2126984"/>
    <lineage>
        <taxon>Viruses</taxon>
        <taxon>Varidnaviria</taxon>
        <taxon>Bamfordvirae</taxon>
        <taxon>Nucleocytoviricota</taxon>
        <taxon>Megaviricetes</taxon>
        <taxon>Imitervirales</taxon>
        <taxon>Mimiviridae</taxon>
        <taxon>Megamimivirinae</taxon>
        <taxon>Tupanvirus</taxon>
        <taxon>Tupanvirus altamarinense</taxon>
    </lineage>
</organism>
<sequence>MSNNYQPADWPGDNRWSRLQNRANDDVFEGRYSYGTDQTFDFDQYNRPTQTYSPPQTIQTQTFTQPMQAQTHSRQPYTYPHQYGRRCYVVCEPDHGPRHPRNPRDIARLLIGRTIQEAQRIYPNIRVVVRDGQHLIVTQDHRRDRINVETRNNVIIRILGFY</sequence>
<accession>A0A6N1NCM9</accession>
<dbReference type="GeneID" id="80516830"/>
<protein>
    <submittedName>
        <fullName evidence="1">Uncharacterized protein</fullName>
    </submittedName>
</protein>